<organism evidence="2 3">
    <name type="scientific">Linnemannia exigua</name>
    <dbReference type="NCBI Taxonomy" id="604196"/>
    <lineage>
        <taxon>Eukaryota</taxon>
        <taxon>Fungi</taxon>
        <taxon>Fungi incertae sedis</taxon>
        <taxon>Mucoromycota</taxon>
        <taxon>Mortierellomycotina</taxon>
        <taxon>Mortierellomycetes</taxon>
        <taxon>Mortierellales</taxon>
        <taxon>Mortierellaceae</taxon>
        <taxon>Linnemannia</taxon>
    </lineage>
</organism>
<proteinExistence type="predicted"/>
<reference evidence="2" key="1">
    <citation type="journal article" date="2020" name="Fungal Divers.">
        <title>Resolving the Mortierellaceae phylogeny through synthesis of multi-gene phylogenetics and phylogenomics.</title>
        <authorList>
            <person name="Vandepol N."/>
            <person name="Liber J."/>
            <person name="Desiro A."/>
            <person name="Na H."/>
            <person name="Kennedy M."/>
            <person name="Barry K."/>
            <person name="Grigoriev I.V."/>
            <person name="Miller A.N."/>
            <person name="O'Donnell K."/>
            <person name="Stajich J.E."/>
            <person name="Bonito G."/>
        </authorList>
    </citation>
    <scope>NUCLEOTIDE SEQUENCE</scope>
    <source>
        <strain evidence="2">NRRL 28262</strain>
    </source>
</reference>
<protein>
    <submittedName>
        <fullName evidence="2">Uncharacterized protein</fullName>
    </submittedName>
</protein>
<feature type="region of interest" description="Disordered" evidence="1">
    <location>
        <begin position="23"/>
        <end position="118"/>
    </location>
</feature>
<keyword evidence="3" id="KW-1185">Reference proteome</keyword>
<dbReference type="EMBL" id="JAAAIL010002093">
    <property type="protein sequence ID" value="KAG0260628.1"/>
    <property type="molecule type" value="Genomic_DNA"/>
</dbReference>
<evidence type="ECO:0000313" key="2">
    <source>
        <dbReference type="EMBL" id="KAG0260628.1"/>
    </source>
</evidence>
<dbReference type="AlphaFoldDB" id="A0AAD4H1U8"/>
<sequence>MDSETANDLTSILERETTLLFPEFSGINNNDTNKRQRNVDGSGSGSGRGSGTGGNRRSPANSSSSNSTNSTSTNPDSNNSNNSNSSNNSNNNNNSNSSNNDNNDNNNNNNNNNGVRGTHAVDHPIAVISDEEGEVDEEGFVEEELENSGGQRQITGFWAKPDVHQFLVWLFDIENARRIIKPGTTAGTKLADVQREVASIVNAAMDELSPSSSGKKRTRWTAQTVKDKFRYIKDQYDKCANLMNSTGNGDTETSTLTAAVNDITPYFDELLMIFGSQLTRNHPPVRDSVAPSKATFIMDEPDLEERAP</sequence>
<gene>
    <name evidence="2" type="ORF">BGZ95_004389</name>
</gene>
<dbReference type="Proteomes" id="UP001194580">
    <property type="component" value="Unassembled WGS sequence"/>
</dbReference>
<comment type="caution">
    <text evidence="2">The sequence shown here is derived from an EMBL/GenBank/DDBJ whole genome shotgun (WGS) entry which is preliminary data.</text>
</comment>
<accession>A0AAD4H1U8</accession>
<feature type="compositionally biased region" description="Gly residues" evidence="1">
    <location>
        <begin position="42"/>
        <end position="54"/>
    </location>
</feature>
<name>A0AAD4H1U8_9FUNG</name>
<evidence type="ECO:0000256" key="1">
    <source>
        <dbReference type="SAM" id="MobiDB-lite"/>
    </source>
</evidence>
<evidence type="ECO:0000313" key="3">
    <source>
        <dbReference type="Proteomes" id="UP001194580"/>
    </source>
</evidence>
<feature type="compositionally biased region" description="Low complexity" evidence="1">
    <location>
        <begin position="55"/>
        <end position="113"/>
    </location>
</feature>
<feature type="non-terminal residue" evidence="2">
    <location>
        <position position="308"/>
    </location>
</feature>